<evidence type="ECO:0000256" key="1">
    <source>
        <dbReference type="SAM" id="MobiDB-lite"/>
    </source>
</evidence>
<name>A0ABN9W014_9DINO</name>
<organism evidence="3 4">
    <name type="scientific">Prorocentrum cordatum</name>
    <dbReference type="NCBI Taxonomy" id="2364126"/>
    <lineage>
        <taxon>Eukaryota</taxon>
        <taxon>Sar</taxon>
        <taxon>Alveolata</taxon>
        <taxon>Dinophyceae</taxon>
        <taxon>Prorocentrales</taxon>
        <taxon>Prorocentraceae</taxon>
        <taxon>Prorocentrum</taxon>
    </lineage>
</organism>
<evidence type="ECO:0000256" key="2">
    <source>
        <dbReference type="SAM" id="Phobius"/>
    </source>
</evidence>
<evidence type="ECO:0000313" key="4">
    <source>
        <dbReference type="Proteomes" id="UP001189429"/>
    </source>
</evidence>
<feature type="transmembrane region" description="Helical" evidence="2">
    <location>
        <begin position="58"/>
        <end position="81"/>
    </location>
</feature>
<feature type="compositionally biased region" description="Acidic residues" evidence="1">
    <location>
        <begin position="456"/>
        <end position="470"/>
    </location>
</feature>
<gene>
    <name evidence="3" type="ORF">PCOR1329_LOCUS62777</name>
</gene>
<feature type="transmembrane region" description="Helical" evidence="2">
    <location>
        <begin position="319"/>
        <end position="337"/>
    </location>
</feature>
<protein>
    <submittedName>
        <fullName evidence="3">Uncharacterized protein</fullName>
    </submittedName>
</protein>
<comment type="caution">
    <text evidence="3">The sequence shown here is derived from an EMBL/GenBank/DDBJ whole genome shotgun (WGS) entry which is preliminary data.</text>
</comment>
<feature type="transmembrane region" description="Helical" evidence="2">
    <location>
        <begin position="349"/>
        <end position="375"/>
    </location>
</feature>
<sequence>MILRGVVAAARWLLSVETEFVKDGAKRVLLCVALGLFLSLNPASPSTAAFSIAATTTLGLLVTPVSPPTVALIGLAAATLVGTMKVGTALSGFGAPLLWLGLLVPVCAKGFGNIRGSIHNLVGNVIDKVPVVGTSWAHSIADVVTSPLQCGKGDGLAKSLFLTGSNTSLLAAGLGIGCLGVQGLGVQEWTQLSLPLLLVLALRPFLQRVWMVTGLSQEGMPAAADKPKYTFGFDDFLRTVLFAWAITCAGFLRSVQPVAALLGVFGIMSLRGMVSFKDIDEEQFGNLTVFASLVVLSGGIGSVYMRLGGFLANFLRSAAVLPSGLHTWALIAAYLGLRRFFARAELHVATLLPTFAAALAHCGMSPGLAIVTLALTSNLGASGQSAQDAFMRYVEVVISGCLRRVPWLVVALPVLGAFVVELIENRSSVVAWVTRSSKTGAKKVEKKVEKKAEKEGEGDEEPEEFEDAGA</sequence>
<feature type="compositionally biased region" description="Basic and acidic residues" evidence="1">
    <location>
        <begin position="442"/>
        <end position="455"/>
    </location>
</feature>
<keyword evidence="2" id="KW-1133">Transmembrane helix</keyword>
<feature type="transmembrane region" description="Helical" evidence="2">
    <location>
        <begin position="93"/>
        <end position="112"/>
    </location>
</feature>
<evidence type="ECO:0000313" key="3">
    <source>
        <dbReference type="EMBL" id="CAK0879312.1"/>
    </source>
</evidence>
<feature type="region of interest" description="Disordered" evidence="1">
    <location>
        <begin position="436"/>
        <end position="470"/>
    </location>
</feature>
<dbReference type="EMBL" id="CAUYUJ010017942">
    <property type="protein sequence ID" value="CAK0879312.1"/>
    <property type="molecule type" value="Genomic_DNA"/>
</dbReference>
<dbReference type="Proteomes" id="UP001189429">
    <property type="component" value="Unassembled WGS sequence"/>
</dbReference>
<keyword evidence="2" id="KW-0812">Transmembrane</keyword>
<keyword evidence="4" id="KW-1185">Reference proteome</keyword>
<reference evidence="3" key="1">
    <citation type="submission" date="2023-10" db="EMBL/GenBank/DDBJ databases">
        <authorList>
            <person name="Chen Y."/>
            <person name="Shah S."/>
            <person name="Dougan E. K."/>
            <person name="Thang M."/>
            <person name="Chan C."/>
        </authorList>
    </citation>
    <scope>NUCLEOTIDE SEQUENCE [LARGE SCALE GENOMIC DNA]</scope>
</reference>
<accession>A0ABN9W014</accession>
<proteinExistence type="predicted"/>
<keyword evidence="2" id="KW-0472">Membrane</keyword>
<feature type="transmembrane region" description="Helical" evidence="2">
    <location>
        <begin position="286"/>
        <end position="307"/>
    </location>
</feature>